<reference evidence="8" key="1">
    <citation type="submission" date="2021-12" db="EMBL/GenBank/DDBJ databases">
        <title>Black yeast isolated from Biological Soil Crust.</title>
        <authorList>
            <person name="Kurbessoian T."/>
        </authorList>
    </citation>
    <scope>NUCLEOTIDE SEQUENCE</scope>
    <source>
        <strain evidence="8">CCFEE 5208</strain>
    </source>
</reference>
<evidence type="ECO:0000256" key="6">
    <source>
        <dbReference type="SAM" id="Phobius"/>
    </source>
</evidence>
<dbReference type="GO" id="GO:0016020">
    <property type="term" value="C:membrane"/>
    <property type="evidence" value="ECO:0007669"/>
    <property type="project" value="UniProtKB-SubCell"/>
</dbReference>
<evidence type="ECO:0000313" key="9">
    <source>
        <dbReference type="Proteomes" id="UP001168146"/>
    </source>
</evidence>
<evidence type="ECO:0000256" key="7">
    <source>
        <dbReference type="SAM" id="SignalP"/>
    </source>
</evidence>
<sequence>MLGMNSFHSLRHAAITLILPFSLSVSAQTLLFTAPAANALTALVSSTDNYTLGDDVRIAWQTGFQKTTLSVWQGPREDGSLIGKVLAENRTQADISFTWTAAQIDNIPLSRAFHFELTNAEDGSCAGCAADSANFYVTRSSATSSSTSTSTSSTPAPTTSSAPSSSSTAATTPVLLNNRHALALGLGIGLGVGIPLLLALLALCAFCVIRRRKNQRRSANLPRGHQPKLSISAPLMVQYDKAIGTSGPPGYPQIAYFGAYRPERPDREDEAPRDRSSTGTASTRASSYHGPFEFERPGSGPGFDSKSMEREIQSIPRSSPQYAQSGRAGSSASGSQRTGTPKSDHNHGGGRRLTSIDEHGPPLRAGTPEWPLRS</sequence>
<evidence type="ECO:0000256" key="1">
    <source>
        <dbReference type="ARBA" id="ARBA00004167"/>
    </source>
</evidence>
<dbReference type="PANTHER" id="PTHR15549">
    <property type="entry name" value="PAIRED IMMUNOGLOBULIN-LIKE TYPE 2 RECEPTOR"/>
    <property type="match status" value="1"/>
</dbReference>
<feature type="compositionally biased region" description="Low complexity" evidence="5">
    <location>
        <begin position="277"/>
        <end position="287"/>
    </location>
</feature>
<name>A0AAN6FRM6_9PEZI</name>
<feature type="chain" id="PRO_5042992986" description="Mid2 domain-containing protein" evidence="7">
    <location>
        <begin position="28"/>
        <end position="374"/>
    </location>
</feature>
<proteinExistence type="predicted"/>
<evidence type="ECO:0000256" key="4">
    <source>
        <dbReference type="ARBA" id="ARBA00023136"/>
    </source>
</evidence>
<dbReference type="PANTHER" id="PTHR15549:SF26">
    <property type="entry name" value="AXIAL BUDDING PATTERN PROTEIN 2-RELATED"/>
    <property type="match status" value="1"/>
</dbReference>
<dbReference type="InterPro" id="IPR051694">
    <property type="entry name" value="Immunoregulatory_rcpt-like"/>
</dbReference>
<protein>
    <recommendedName>
        <fullName evidence="10">Mid2 domain-containing protein</fullName>
    </recommendedName>
</protein>
<feature type="signal peptide" evidence="7">
    <location>
        <begin position="1"/>
        <end position="27"/>
    </location>
</feature>
<dbReference type="GO" id="GO:0071944">
    <property type="term" value="C:cell periphery"/>
    <property type="evidence" value="ECO:0007669"/>
    <property type="project" value="UniProtKB-ARBA"/>
</dbReference>
<feature type="transmembrane region" description="Helical" evidence="6">
    <location>
        <begin position="181"/>
        <end position="209"/>
    </location>
</feature>
<keyword evidence="3 6" id="KW-1133">Transmembrane helix</keyword>
<feature type="region of interest" description="Disordered" evidence="5">
    <location>
        <begin position="263"/>
        <end position="374"/>
    </location>
</feature>
<accession>A0AAN6FRM6</accession>
<evidence type="ECO:0000313" key="8">
    <source>
        <dbReference type="EMBL" id="KAK0322240.1"/>
    </source>
</evidence>
<gene>
    <name evidence="8" type="ORF">LTR82_006693</name>
</gene>
<evidence type="ECO:0008006" key="10">
    <source>
        <dbReference type="Google" id="ProtNLM"/>
    </source>
</evidence>
<comment type="subcellular location">
    <subcellularLocation>
        <location evidence="1">Membrane</location>
        <topology evidence="1">Single-pass membrane protein</topology>
    </subcellularLocation>
</comment>
<feature type="region of interest" description="Disordered" evidence="5">
    <location>
        <begin position="142"/>
        <end position="170"/>
    </location>
</feature>
<keyword evidence="2 6" id="KW-0812">Transmembrane</keyword>
<organism evidence="8 9">
    <name type="scientific">Friedmanniomyces endolithicus</name>
    <dbReference type="NCBI Taxonomy" id="329885"/>
    <lineage>
        <taxon>Eukaryota</taxon>
        <taxon>Fungi</taxon>
        <taxon>Dikarya</taxon>
        <taxon>Ascomycota</taxon>
        <taxon>Pezizomycotina</taxon>
        <taxon>Dothideomycetes</taxon>
        <taxon>Dothideomycetidae</taxon>
        <taxon>Mycosphaerellales</taxon>
        <taxon>Teratosphaeriaceae</taxon>
        <taxon>Friedmanniomyces</taxon>
    </lineage>
</organism>
<keyword evidence="7" id="KW-0732">Signal</keyword>
<keyword evidence="4 6" id="KW-0472">Membrane</keyword>
<dbReference type="Proteomes" id="UP001168146">
    <property type="component" value="Unassembled WGS sequence"/>
</dbReference>
<evidence type="ECO:0000256" key="2">
    <source>
        <dbReference type="ARBA" id="ARBA00022692"/>
    </source>
</evidence>
<feature type="compositionally biased region" description="Low complexity" evidence="5">
    <location>
        <begin position="324"/>
        <end position="340"/>
    </location>
</feature>
<dbReference type="AlphaFoldDB" id="A0AAN6FRM6"/>
<evidence type="ECO:0000256" key="3">
    <source>
        <dbReference type="ARBA" id="ARBA00022989"/>
    </source>
</evidence>
<dbReference type="EMBL" id="JASUXU010000017">
    <property type="protein sequence ID" value="KAK0322240.1"/>
    <property type="molecule type" value="Genomic_DNA"/>
</dbReference>
<comment type="caution">
    <text evidence="8">The sequence shown here is derived from an EMBL/GenBank/DDBJ whole genome shotgun (WGS) entry which is preliminary data.</text>
</comment>
<feature type="compositionally biased region" description="Basic and acidic residues" evidence="5">
    <location>
        <begin position="263"/>
        <end position="276"/>
    </location>
</feature>
<evidence type="ECO:0000256" key="5">
    <source>
        <dbReference type="SAM" id="MobiDB-lite"/>
    </source>
</evidence>